<name>A0A4Y7RKE1_9FIRM</name>
<dbReference type="Proteomes" id="UP000297597">
    <property type="component" value="Unassembled WGS sequence"/>
</dbReference>
<dbReference type="AlphaFoldDB" id="A0A4Y7RKE1"/>
<keyword evidence="3" id="KW-1185">Reference proteome</keyword>
<protein>
    <submittedName>
        <fullName evidence="2">2-deoxystreptamine glucosyltransferase</fullName>
        <ecNumber evidence="2">2.4.1.284</ecNumber>
    </submittedName>
</protein>
<dbReference type="OrthoDB" id="9762705at2"/>
<dbReference type="RefSeq" id="WP_134214982.1">
    <property type="nucleotide sequence ID" value="NZ_QFFZ01000047.1"/>
</dbReference>
<proteinExistence type="predicted"/>
<dbReference type="PANTHER" id="PTHR12526:SF630">
    <property type="entry name" value="GLYCOSYLTRANSFERASE"/>
    <property type="match status" value="1"/>
</dbReference>
<evidence type="ECO:0000313" key="2">
    <source>
        <dbReference type="EMBL" id="TEB09454.1"/>
    </source>
</evidence>
<dbReference type="CDD" id="cd03801">
    <property type="entry name" value="GT4_PimA-like"/>
    <property type="match status" value="1"/>
</dbReference>
<keyword evidence="2" id="KW-0328">Glycosyltransferase</keyword>
<dbReference type="Gene3D" id="3.40.50.2000">
    <property type="entry name" value="Glycogen Phosphorylase B"/>
    <property type="match status" value="2"/>
</dbReference>
<reference evidence="2 3" key="1">
    <citation type="journal article" date="2018" name="Environ. Microbiol.">
        <title>Novel energy conservation strategies and behaviour of Pelotomaculum schinkii driving syntrophic propionate catabolism.</title>
        <authorList>
            <person name="Hidalgo-Ahumada C.A.P."/>
            <person name="Nobu M.K."/>
            <person name="Narihiro T."/>
            <person name="Tamaki H."/>
            <person name="Liu W.T."/>
            <person name="Kamagata Y."/>
            <person name="Stams A.J.M."/>
            <person name="Imachi H."/>
            <person name="Sousa D.Z."/>
        </authorList>
    </citation>
    <scope>NUCLEOTIDE SEQUENCE [LARGE SCALE GENOMIC DNA]</scope>
    <source>
        <strain evidence="2 3">MGP</strain>
    </source>
</reference>
<dbReference type="SUPFAM" id="SSF53756">
    <property type="entry name" value="UDP-Glycosyltransferase/glycogen phosphorylase"/>
    <property type="match status" value="1"/>
</dbReference>
<dbReference type="EC" id="2.4.1.284" evidence="2"/>
<dbReference type="InterPro" id="IPR001296">
    <property type="entry name" value="Glyco_trans_1"/>
</dbReference>
<evidence type="ECO:0000313" key="3">
    <source>
        <dbReference type="Proteomes" id="UP000297597"/>
    </source>
</evidence>
<feature type="domain" description="Glycosyl transferase family 1" evidence="1">
    <location>
        <begin position="192"/>
        <end position="305"/>
    </location>
</feature>
<dbReference type="PANTHER" id="PTHR12526">
    <property type="entry name" value="GLYCOSYLTRANSFERASE"/>
    <property type="match status" value="1"/>
</dbReference>
<gene>
    <name evidence="2" type="primary">kanF</name>
    <name evidence="2" type="ORF">Pmgp_03111</name>
</gene>
<accession>A0A4Y7RKE1</accession>
<dbReference type="EMBL" id="QFFZ01000047">
    <property type="protein sequence ID" value="TEB09454.1"/>
    <property type="molecule type" value="Genomic_DNA"/>
</dbReference>
<dbReference type="GO" id="GO:0102318">
    <property type="term" value="F:2-deoxystreptamine glucosyltransferase activity"/>
    <property type="evidence" value="ECO:0007669"/>
    <property type="project" value="UniProtKB-EC"/>
</dbReference>
<comment type="caution">
    <text evidence="2">The sequence shown here is derived from an EMBL/GenBank/DDBJ whole genome shotgun (WGS) entry which is preliminary data.</text>
</comment>
<evidence type="ECO:0000259" key="1">
    <source>
        <dbReference type="Pfam" id="PF00534"/>
    </source>
</evidence>
<sequence>MQIFFVHPTDLISDSDAISNYIRGIKEEALNNNIVFIGKTRGNPSSTPKTVFSYLRVPETIKILVLLLIIRLTKRKCLNGSLLSFHQIEWALPFIFGPKSFCIIITIHGFHGHYLIDLVHSKKSIRLILKCWFYKFIEPIILKKADAIICVSKERKRHYLSKYPNLSAKIFYIPPYVNIKKFSPLSSVERIEMRKYYGYDTDDFVGVFLGRLENGKGLQEIIDAVKYLSDSGENIKLLIVGKGSLLNSLQHKVSEACLEDTIKFICQQPHLDIPVILSSCDLLILPSIAEGTPMSVLEALSCGVVFAKLKVYQF</sequence>
<organism evidence="2 3">
    <name type="scientific">Pelotomaculum propionicicum</name>
    <dbReference type="NCBI Taxonomy" id="258475"/>
    <lineage>
        <taxon>Bacteria</taxon>
        <taxon>Bacillati</taxon>
        <taxon>Bacillota</taxon>
        <taxon>Clostridia</taxon>
        <taxon>Eubacteriales</taxon>
        <taxon>Desulfotomaculaceae</taxon>
        <taxon>Pelotomaculum</taxon>
    </lineage>
</organism>
<dbReference type="Pfam" id="PF00534">
    <property type="entry name" value="Glycos_transf_1"/>
    <property type="match status" value="1"/>
</dbReference>
<keyword evidence="2" id="KW-0808">Transferase</keyword>